<dbReference type="AlphaFoldDB" id="A0A2K3CXN4"/>
<keyword evidence="6 11" id="KW-0808">Transferase</keyword>
<comment type="subcellular location">
    <subcellularLocation>
        <location evidence="1 11">Endoplasmic reticulum membrane</location>
        <topology evidence="1 11">Multi-pass membrane protein</topology>
    </subcellularLocation>
</comment>
<feature type="signal peptide" evidence="13">
    <location>
        <begin position="1"/>
        <end position="21"/>
    </location>
</feature>
<dbReference type="KEGG" id="cre:CHLRE_14g616200v5"/>
<feature type="transmembrane region" description="Helical" evidence="11">
    <location>
        <begin position="419"/>
        <end position="441"/>
    </location>
</feature>
<dbReference type="UniPathway" id="UPA00196"/>
<keyword evidence="9 11" id="KW-1133">Transmembrane helix</keyword>
<dbReference type="STRING" id="3055.A0A2K3CXN4"/>
<name>A0A2K3CXN4_CHLRE</name>
<dbReference type="OrthoDB" id="1741594at2759"/>
<organism evidence="14 15">
    <name type="scientific">Chlamydomonas reinhardtii</name>
    <name type="common">Chlamydomonas smithii</name>
    <dbReference type="NCBI Taxonomy" id="3055"/>
    <lineage>
        <taxon>Eukaryota</taxon>
        <taxon>Viridiplantae</taxon>
        <taxon>Chlorophyta</taxon>
        <taxon>core chlorophytes</taxon>
        <taxon>Chlorophyceae</taxon>
        <taxon>CS clade</taxon>
        <taxon>Chlamydomonadales</taxon>
        <taxon>Chlamydomonadaceae</taxon>
        <taxon>Chlamydomonas</taxon>
    </lineage>
</organism>
<keyword evidence="15" id="KW-1185">Reference proteome</keyword>
<dbReference type="InterPro" id="IPR007704">
    <property type="entry name" value="PIG-M"/>
</dbReference>
<dbReference type="EMBL" id="CM008975">
    <property type="protein sequence ID" value="PNW73033.1"/>
    <property type="molecule type" value="Genomic_DNA"/>
</dbReference>
<feature type="region of interest" description="Disordered" evidence="12">
    <location>
        <begin position="494"/>
        <end position="530"/>
    </location>
</feature>
<keyword evidence="8 11" id="KW-0256">Endoplasmic reticulum</keyword>
<evidence type="ECO:0000256" key="6">
    <source>
        <dbReference type="ARBA" id="ARBA00022679"/>
    </source>
</evidence>
<feature type="region of interest" description="Disordered" evidence="12">
    <location>
        <begin position="193"/>
        <end position="213"/>
    </location>
</feature>
<comment type="similarity">
    <text evidence="3 11">Belongs to the PIGM family.</text>
</comment>
<feature type="compositionally biased region" description="Low complexity" evidence="12">
    <location>
        <begin position="198"/>
        <end position="207"/>
    </location>
</feature>
<feature type="region of interest" description="Disordered" evidence="12">
    <location>
        <begin position="297"/>
        <end position="319"/>
    </location>
</feature>
<dbReference type="Gramene" id="PNW73033">
    <property type="protein sequence ID" value="PNW73033"/>
    <property type="gene ID" value="CHLRE_14g616200v5"/>
</dbReference>
<proteinExistence type="inferred from homology"/>
<dbReference type="RefSeq" id="XP_042916763.1">
    <property type="nucleotide sequence ID" value="XM_043070090.1"/>
</dbReference>
<feature type="region of interest" description="Disordered" evidence="12">
    <location>
        <begin position="547"/>
        <end position="569"/>
    </location>
</feature>
<keyword evidence="5 11" id="KW-0328">Glycosyltransferase</keyword>
<evidence type="ECO:0000256" key="2">
    <source>
        <dbReference type="ARBA" id="ARBA00004687"/>
    </source>
</evidence>
<keyword evidence="4 11" id="KW-0337">GPI-anchor biosynthesis</keyword>
<evidence type="ECO:0000256" key="12">
    <source>
        <dbReference type="SAM" id="MobiDB-lite"/>
    </source>
</evidence>
<feature type="compositionally biased region" description="Acidic residues" evidence="12">
    <location>
        <begin position="510"/>
        <end position="521"/>
    </location>
</feature>
<keyword evidence="7 11" id="KW-0812">Transmembrane</keyword>
<gene>
    <name evidence="14" type="ORF">CHLRE_14g616200v5</name>
</gene>
<evidence type="ECO:0000256" key="8">
    <source>
        <dbReference type="ARBA" id="ARBA00022824"/>
    </source>
</evidence>
<dbReference type="PANTHER" id="PTHR12886">
    <property type="entry name" value="PIG-M MANNOSYLTRANSFERASE"/>
    <property type="match status" value="1"/>
</dbReference>
<feature type="compositionally biased region" description="Low complexity" evidence="12">
    <location>
        <begin position="494"/>
        <end position="509"/>
    </location>
</feature>
<dbReference type="ExpressionAtlas" id="A0A2K3CXN4">
    <property type="expression patterns" value="baseline"/>
</dbReference>
<comment type="pathway">
    <text evidence="2 11">Glycolipid biosynthesis; glycosylphosphatidylinositol-anchor biosynthesis.</text>
</comment>
<keyword evidence="13" id="KW-0732">Signal</keyword>
<dbReference type="PANTHER" id="PTHR12886:SF0">
    <property type="entry name" value="GPI MANNOSYLTRANSFERASE 1"/>
    <property type="match status" value="1"/>
</dbReference>
<evidence type="ECO:0000313" key="15">
    <source>
        <dbReference type="Proteomes" id="UP000006906"/>
    </source>
</evidence>
<dbReference type="GO" id="GO:0051751">
    <property type="term" value="F:alpha-1,4-mannosyltransferase activity"/>
    <property type="evidence" value="ECO:0007669"/>
    <property type="project" value="InterPro"/>
</dbReference>
<comment type="caution">
    <text evidence="11">Lacks conserved residue(s) required for the propagation of feature annotation.</text>
</comment>
<feature type="transmembrane region" description="Helical" evidence="11">
    <location>
        <begin position="226"/>
        <end position="248"/>
    </location>
</feature>
<dbReference type="OMA" id="CRWPAYG"/>
<feature type="transmembrane region" description="Helical" evidence="11">
    <location>
        <begin position="392"/>
        <end position="412"/>
    </location>
</feature>
<evidence type="ECO:0000256" key="1">
    <source>
        <dbReference type="ARBA" id="ARBA00004477"/>
    </source>
</evidence>
<dbReference type="GO" id="GO:1990529">
    <property type="term" value="C:glycosylphosphatidylinositol-mannosyltransferase I complex"/>
    <property type="evidence" value="ECO:0000318"/>
    <property type="project" value="GO_Central"/>
</dbReference>
<comment type="function">
    <text evidence="11">Catalytic subunit of the glycosylphosphatidylinositol-mannosyltransferase I complex which catalyzes the transfer of the first mannose, via an alpha-1,4 bond from a dolichol-phosphate-mannose (Dol-P-Man) to the glucosaminyl acyl phosphatidylinositol (GlcN-(acyl)PI) intermediate to generate alpha-D-Man-(1-&gt;4)-alpha-D-GlcN-(1-&gt;6)-(1-radyl,2-acyl-sn-glycero-3-phospho)-2-acyl-inositol and participates in the sixth step of the glycosylphosphatidylinositol-anchor biosynthesis.</text>
</comment>
<reference evidence="14 15" key="1">
    <citation type="journal article" date="2007" name="Science">
        <title>The Chlamydomonas genome reveals the evolution of key animal and plant functions.</title>
        <authorList>
            <person name="Merchant S.S."/>
            <person name="Prochnik S.E."/>
            <person name="Vallon O."/>
            <person name="Harris E.H."/>
            <person name="Karpowicz S.J."/>
            <person name="Witman G.B."/>
            <person name="Terry A."/>
            <person name="Salamov A."/>
            <person name="Fritz-Laylin L.K."/>
            <person name="Marechal-Drouard L."/>
            <person name="Marshall W.F."/>
            <person name="Qu L.H."/>
            <person name="Nelson D.R."/>
            <person name="Sanderfoot A.A."/>
            <person name="Spalding M.H."/>
            <person name="Kapitonov V.V."/>
            <person name="Ren Q."/>
            <person name="Ferris P."/>
            <person name="Lindquist E."/>
            <person name="Shapiro H."/>
            <person name="Lucas S.M."/>
            <person name="Grimwood J."/>
            <person name="Schmutz J."/>
            <person name="Cardol P."/>
            <person name="Cerutti H."/>
            <person name="Chanfreau G."/>
            <person name="Chen C.L."/>
            <person name="Cognat V."/>
            <person name="Croft M.T."/>
            <person name="Dent R."/>
            <person name="Dutcher S."/>
            <person name="Fernandez E."/>
            <person name="Fukuzawa H."/>
            <person name="Gonzalez-Ballester D."/>
            <person name="Gonzalez-Halphen D."/>
            <person name="Hallmann A."/>
            <person name="Hanikenne M."/>
            <person name="Hippler M."/>
            <person name="Inwood W."/>
            <person name="Jabbari K."/>
            <person name="Kalanon M."/>
            <person name="Kuras R."/>
            <person name="Lefebvre P.A."/>
            <person name="Lemaire S.D."/>
            <person name="Lobanov A.V."/>
            <person name="Lohr M."/>
            <person name="Manuell A."/>
            <person name="Meier I."/>
            <person name="Mets L."/>
            <person name="Mittag M."/>
            <person name="Mittelmeier T."/>
            <person name="Moroney J.V."/>
            <person name="Moseley J."/>
            <person name="Napoli C."/>
            <person name="Nedelcu A.M."/>
            <person name="Niyogi K."/>
            <person name="Novoselov S.V."/>
            <person name="Paulsen I.T."/>
            <person name="Pazour G."/>
            <person name="Purton S."/>
            <person name="Ral J.P."/>
            <person name="Riano-Pachon D.M."/>
            <person name="Riekhof W."/>
            <person name="Rymarquis L."/>
            <person name="Schroda M."/>
            <person name="Stern D."/>
            <person name="Umen J."/>
            <person name="Willows R."/>
            <person name="Wilson N."/>
            <person name="Zimmer S.L."/>
            <person name="Allmer J."/>
            <person name="Balk J."/>
            <person name="Bisova K."/>
            <person name="Chen C.J."/>
            <person name="Elias M."/>
            <person name="Gendler K."/>
            <person name="Hauser C."/>
            <person name="Lamb M.R."/>
            <person name="Ledford H."/>
            <person name="Long J.C."/>
            <person name="Minagawa J."/>
            <person name="Page M.D."/>
            <person name="Pan J."/>
            <person name="Pootakham W."/>
            <person name="Roje S."/>
            <person name="Rose A."/>
            <person name="Stahlberg E."/>
            <person name="Terauchi A.M."/>
            <person name="Yang P."/>
            <person name="Ball S."/>
            <person name="Bowler C."/>
            <person name="Dieckmann C.L."/>
            <person name="Gladyshev V.N."/>
            <person name="Green P."/>
            <person name="Jorgensen R."/>
            <person name="Mayfield S."/>
            <person name="Mueller-Roeber B."/>
            <person name="Rajamani S."/>
            <person name="Sayre R.T."/>
            <person name="Brokstein P."/>
            <person name="Dubchak I."/>
            <person name="Goodstein D."/>
            <person name="Hornick L."/>
            <person name="Huang Y.W."/>
            <person name="Jhaveri J."/>
            <person name="Luo Y."/>
            <person name="Martinez D."/>
            <person name="Ngau W.C."/>
            <person name="Otillar B."/>
            <person name="Poliakov A."/>
            <person name="Porter A."/>
            <person name="Szajkowski L."/>
            <person name="Werner G."/>
            <person name="Zhou K."/>
            <person name="Grigoriev I.V."/>
            <person name="Rokhsar D.S."/>
            <person name="Grossman A.R."/>
        </authorList>
    </citation>
    <scope>NUCLEOTIDE SEQUENCE [LARGE SCALE GENOMIC DNA]</scope>
    <source>
        <strain evidence="15">CC-503</strain>
    </source>
</reference>
<feature type="chain" id="PRO_5014380989" description="GPI mannosyltransferase 1" evidence="13">
    <location>
        <begin position="22"/>
        <end position="569"/>
    </location>
</feature>
<dbReference type="GeneID" id="5724565"/>
<evidence type="ECO:0000256" key="3">
    <source>
        <dbReference type="ARBA" id="ARBA00011071"/>
    </source>
</evidence>
<dbReference type="EC" id="2.4.1.-" evidence="11"/>
<feature type="transmembrane region" description="Helical" evidence="11">
    <location>
        <begin position="166"/>
        <end position="184"/>
    </location>
</feature>
<dbReference type="FunCoup" id="A0A2K3CXN4">
    <property type="interactions" value="1845"/>
</dbReference>
<feature type="transmembrane region" description="Helical" evidence="11">
    <location>
        <begin position="136"/>
        <end position="160"/>
    </location>
</feature>
<evidence type="ECO:0000256" key="11">
    <source>
        <dbReference type="RuleBase" id="RU365064"/>
    </source>
</evidence>
<protein>
    <recommendedName>
        <fullName evidence="11">GPI mannosyltransferase 1</fullName>
        <ecNumber evidence="11">2.4.1.-</ecNumber>
    </recommendedName>
    <alternativeName>
        <fullName evidence="11">GPI mannosyltransferase I</fullName>
    </alternativeName>
</protein>
<evidence type="ECO:0000256" key="13">
    <source>
        <dbReference type="SAM" id="SignalP"/>
    </source>
</evidence>
<sequence>MRTWHVVALAAVVRAVLICWAEYQDSRMAVKYTDIDYVVFTDAARFVANGGSPYQRATYRYSPLLAYLVLPNIWLHPVFGKVLFSTADLLVAGLLSHLLRATGASPRLRAIATAAWLFNPYTATISTRGSCDVLSVLLLLGLLVMLLHGADVAAGALYGLAVHFRIYPVIYGPAIVLFLLRRAAVRQGLVRLRPGNASSSSSSSSSSTGGGGRGSLRQWAGAVRPAAAFCLAAAATFAVLGAAFYYLYGNAFLNEAFLHHLGRKDPRHNFSPYYYPIYLQGYAAAAPGSSSSSSAAGLAAGGDGATSMPPPPPRPGQDGAATAAAAAVELAARLLQPLWGLMERLLPLQEPWRLAAAPQAVALMALSAAYHADLPSAWLLQTWAFVTLNKVVTAQYFVWYLCLLPLALPALAAQTAVPAAALVGGGAVWVAAQLHWLGWAYQLEMKGRSVHVGLWAAGLVFQLANTAAVVLLARALKGAGAAAAAAPKAAAGSAGPQAAPLTAGHGDAAGVEDEGGEDEGGEGAGGEGGGRRQVLSFLEASLRVQGVLAPPPGGQRLGPGFVSPERKQQ</sequence>
<dbReference type="GO" id="GO:0005789">
    <property type="term" value="C:endoplasmic reticulum membrane"/>
    <property type="evidence" value="ECO:0007669"/>
    <property type="project" value="UniProtKB-SubCell"/>
</dbReference>
<dbReference type="GO" id="GO:0006506">
    <property type="term" value="P:GPI anchor biosynthetic process"/>
    <property type="evidence" value="ECO:0000318"/>
    <property type="project" value="GO_Central"/>
</dbReference>
<keyword evidence="10 11" id="KW-0472">Membrane</keyword>
<dbReference type="GO" id="GO:0000030">
    <property type="term" value="F:mannosyltransferase activity"/>
    <property type="evidence" value="ECO:0000318"/>
    <property type="project" value="GO_Central"/>
</dbReference>
<evidence type="ECO:0000256" key="7">
    <source>
        <dbReference type="ARBA" id="ARBA00022692"/>
    </source>
</evidence>
<evidence type="ECO:0000256" key="4">
    <source>
        <dbReference type="ARBA" id="ARBA00022502"/>
    </source>
</evidence>
<dbReference type="Proteomes" id="UP000006906">
    <property type="component" value="Chromosome 14"/>
</dbReference>
<evidence type="ECO:0000256" key="10">
    <source>
        <dbReference type="ARBA" id="ARBA00023136"/>
    </source>
</evidence>
<evidence type="ECO:0000256" key="9">
    <source>
        <dbReference type="ARBA" id="ARBA00022989"/>
    </source>
</evidence>
<feature type="transmembrane region" description="Helical" evidence="11">
    <location>
        <begin position="453"/>
        <end position="473"/>
    </location>
</feature>
<dbReference type="GO" id="GO:0004376">
    <property type="term" value="F:GPI mannosyltransferase activity"/>
    <property type="evidence" value="ECO:0007669"/>
    <property type="project" value="InterPro"/>
</dbReference>
<dbReference type="Pfam" id="PF05007">
    <property type="entry name" value="Mannosyl_trans"/>
    <property type="match status" value="2"/>
</dbReference>
<evidence type="ECO:0000313" key="14">
    <source>
        <dbReference type="EMBL" id="PNW73033.1"/>
    </source>
</evidence>
<accession>A0A2K3CXN4</accession>
<dbReference type="InParanoid" id="A0A2K3CXN4"/>
<evidence type="ECO:0000256" key="5">
    <source>
        <dbReference type="ARBA" id="ARBA00022676"/>
    </source>
</evidence>